<evidence type="ECO:0000259" key="6">
    <source>
        <dbReference type="PROSITE" id="PS51635"/>
    </source>
</evidence>
<dbReference type="SUPFAM" id="SSF52151">
    <property type="entry name" value="FabD/lysophospholipase-like"/>
    <property type="match status" value="1"/>
</dbReference>
<feature type="region of interest" description="Disordered" evidence="5">
    <location>
        <begin position="792"/>
        <end position="909"/>
    </location>
</feature>
<evidence type="ECO:0000313" key="7">
    <source>
        <dbReference type="EMBL" id="KAG9061633.1"/>
    </source>
</evidence>
<proteinExistence type="predicted"/>
<dbReference type="GO" id="GO:0006641">
    <property type="term" value="P:triglyceride metabolic process"/>
    <property type="evidence" value="ECO:0007669"/>
    <property type="project" value="UniProtKB-ARBA"/>
</dbReference>
<feature type="compositionally biased region" description="Polar residues" evidence="5">
    <location>
        <begin position="121"/>
        <end position="132"/>
    </location>
</feature>
<dbReference type="PANTHER" id="PTHR14226:SF10">
    <property type="entry name" value="TRIACYLGLYCEROL LIPASE 4-RELATED"/>
    <property type="match status" value="1"/>
</dbReference>
<feature type="compositionally biased region" description="Polar residues" evidence="5">
    <location>
        <begin position="799"/>
        <end position="814"/>
    </location>
</feature>
<feature type="compositionally biased region" description="Low complexity" evidence="5">
    <location>
        <begin position="1019"/>
        <end position="1041"/>
    </location>
</feature>
<dbReference type="AlphaFoldDB" id="A0A9P7XK56"/>
<keyword evidence="1 4" id="KW-0378">Hydrolase</keyword>
<feature type="active site" description="Nucleophile" evidence="4">
    <location>
        <position position="415"/>
    </location>
</feature>
<dbReference type="InterPro" id="IPR021771">
    <property type="entry name" value="Triacylglycerol_lipase_N"/>
</dbReference>
<dbReference type="Proteomes" id="UP000707451">
    <property type="component" value="Unassembled WGS sequence"/>
</dbReference>
<feature type="region of interest" description="Disordered" evidence="5">
    <location>
        <begin position="1007"/>
        <end position="1064"/>
    </location>
</feature>
<feature type="region of interest" description="Disordered" evidence="5">
    <location>
        <begin position="145"/>
        <end position="199"/>
    </location>
</feature>
<feature type="compositionally biased region" description="Polar residues" evidence="5">
    <location>
        <begin position="148"/>
        <end position="165"/>
    </location>
</feature>
<dbReference type="InterPro" id="IPR050301">
    <property type="entry name" value="NTE"/>
</dbReference>
<feature type="short sequence motif" description="GXSXG" evidence="4">
    <location>
        <begin position="413"/>
        <end position="417"/>
    </location>
</feature>
<feature type="domain" description="PNPLA" evidence="6">
    <location>
        <begin position="382"/>
        <end position="577"/>
    </location>
</feature>
<evidence type="ECO:0000256" key="3">
    <source>
        <dbReference type="ARBA" id="ARBA00023098"/>
    </source>
</evidence>
<dbReference type="Pfam" id="PF11815">
    <property type="entry name" value="DUF3336"/>
    <property type="match status" value="1"/>
</dbReference>
<comment type="caution">
    <text evidence="4">Lacks conserved residue(s) required for the propagation of feature annotation.</text>
</comment>
<dbReference type="GO" id="GO:0004806">
    <property type="term" value="F:triacylglycerol lipase activity"/>
    <property type="evidence" value="ECO:0007669"/>
    <property type="project" value="InterPro"/>
</dbReference>
<keyword evidence="2 4" id="KW-0442">Lipid degradation</keyword>
<feature type="compositionally biased region" description="Low complexity" evidence="5">
    <location>
        <begin position="872"/>
        <end position="900"/>
    </location>
</feature>
<dbReference type="InterPro" id="IPR002641">
    <property type="entry name" value="PNPLA_dom"/>
</dbReference>
<dbReference type="Pfam" id="PF01734">
    <property type="entry name" value="Patatin"/>
    <property type="match status" value="1"/>
</dbReference>
<feature type="region of interest" description="Disordered" evidence="5">
    <location>
        <begin position="723"/>
        <end position="752"/>
    </location>
</feature>
<reference evidence="7" key="1">
    <citation type="submission" date="2021-06" db="EMBL/GenBank/DDBJ databases">
        <title>Genome Sequence of Mortierella hyaline Strain SCG-10, a Cold-Adapted, Nitrate-Reducing Fungus Isolated from Soil in Minnesota, USA.</title>
        <authorList>
            <person name="Aldossari N."/>
        </authorList>
    </citation>
    <scope>NUCLEOTIDE SEQUENCE</scope>
    <source>
        <strain evidence="7">SCG-10</strain>
    </source>
</reference>
<dbReference type="PROSITE" id="PS51635">
    <property type="entry name" value="PNPLA"/>
    <property type="match status" value="1"/>
</dbReference>
<feature type="region of interest" description="Disordered" evidence="5">
    <location>
        <begin position="46"/>
        <end position="132"/>
    </location>
</feature>
<dbReference type="InterPro" id="IPR016035">
    <property type="entry name" value="Acyl_Trfase/lysoPLipase"/>
</dbReference>
<feature type="active site" description="Proton acceptor" evidence="4">
    <location>
        <position position="564"/>
    </location>
</feature>
<feature type="compositionally biased region" description="Acidic residues" evidence="5">
    <location>
        <begin position="46"/>
        <end position="82"/>
    </location>
</feature>
<evidence type="ECO:0000256" key="5">
    <source>
        <dbReference type="SAM" id="MobiDB-lite"/>
    </source>
</evidence>
<dbReference type="EMBL" id="JAHRHY010000023">
    <property type="protein sequence ID" value="KAG9061633.1"/>
    <property type="molecule type" value="Genomic_DNA"/>
</dbReference>
<feature type="compositionally biased region" description="Basic and acidic residues" evidence="5">
    <location>
        <begin position="815"/>
        <end position="829"/>
    </location>
</feature>
<gene>
    <name evidence="7" type="ORF">KI688_007214</name>
</gene>
<name>A0A9P7XK56_9FUNG</name>
<dbReference type="Gene3D" id="3.40.1090.10">
    <property type="entry name" value="Cytosolic phospholipase A2 catalytic domain"/>
    <property type="match status" value="2"/>
</dbReference>
<keyword evidence="3 4" id="KW-0443">Lipid metabolism</keyword>
<protein>
    <recommendedName>
        <fullName evidence="6">PNPLA domain-containing protein</fullName>
    </recommendedName>
</protein>
<comment type="caution">
    <text evidence="7">The sequence shown here is derived from an EMBL/GenBank/DDBJ whole genome shotgun (WGS) entry which is preliminary data.</text>
</comment>
<accession>A0A9P7XK56</accession>
<dbReference type="OrthoDB" id="10049244at2759"/>
<evidence type="ECO:0000256" key="1">
    <source>
        <dbReference type="ARBA" id="ARBA00022801"/>
    </source>
</evidence>
<evidence type="ECO:0000256" key="2">
    <source>
        <dbReference type="ARBA" id="ARBA00022963"/>
    </source>
</evidence>
<feature type="compositionally biased region" description="Polar residues" evidence="5">
    <location>
        <begin position="723"/>
        <end position="736"/>
    </location>
</feature>
<keyword evidence="8" id="KW-1185">Reference proteome</keyword>
<sequence length="1064" mass="116659">MSRMSPLVAPIIDEDFDLCISETNLPFPYSDHCSTGPPSLYEFDVAEDYDDEDEEEGYFDGALDEEEEEEEEEGDVDEDDTLVETKEVLLDGDSDSDPVLTPGYNAIGHVTPKPDKGAPSPSRSRNAKQRQLNDLSDQLHSRLESIHNDNNNNDTLRTPTASTPKTRPYYSRHSYSFDSNEGWHEEEYEEDDARKDEAQDSQTGLTGIIQTVTSSATSVAYAVGKHWSKKIYESLLASRDPKAYYTHLLSAATNYEQWAEAAAILDRLEGKDKWKNDPRSPHYDYEMLQERLSQLSAARESGDLGLMIYLLRTSLSRNLGNVGRPQLYANTNIGTKRLIEQYNAEVMRQLNIICDTESDDFSMAAKLEFFTHTRQAFGRTALLLSGGATMGLMHIGVIKSLYYNQLLPRIISGSSCGSIIAGILCTRTDEEISEMFQFDKFNFTVFHTVEEKGDVLARLIHFLKNGALFDAQVLKAALKDNIGNVTFQEAYNRTRRILNITVSTSATFEMPRLLNYLTAPNVLIWSAVATSSAAPFIYNSAPLMAKDKNGDEVQWNPSRYHWIDGSVDNDLPMNKLSELFNVNHFIVCQVNPYIVPFLHNSLARSPTNRVLGWILYQARSEVQHRMNQLSILGVMPGLIQKVQAIMAQRYYGDITIVPNLGVDDYMNIVTNPTAEFLVNATLKGERATWPKISIIKNHCSIEHCLDDILYRLRLRRLEAYRPPNTTSKRTARNSVFPQAPPPMSMTSSSDAAAMRGSPSVCYSAIGRSNSSPATPSATVNLATVNLDRPAMTPMAPMPVNSSIDASSGLMPSTMSDDRPTLGVETHEKQPTGPQSQRRSSMEVPISTATVQSKAGTRSGSGALNHAPPPPLRRANSSSSPSPNVVRTSSTGAAAEAAGGKSTRHRNSISNVSEYKFQDNGEVIVMTSSSTAQRTASSSIAANMPSPRIVFTPSMTAHSPMNEASQFSQLSGLGLGQSAASSSSSSAVVSPTLLSTATLSAVSNPVPAMVQTHKSRPSSKKSSSSTSSSSSSASATTTTTTTVRPGTSRIRSKQARTFQMTSLQQ</sequence>
<feature type="compositionally biased region" description="Polar residues" evidence="5">
    <location>
        <begin position="846"/>
        <end position="861"/>
    </location>
</feature>
<evidence type="ECO:0000313" key="8">
    <source>
        <dbReference type="Proteomes" id="UP000707451"/>
    </source>
</evidence>
<dbReference type="GO" id="GO:0016042">
    <property type="term" value="P:lipid catabolic process"/>
    <property type="evidence" value="ECO:0007669"/>
    <property type="project" value="UniProtKB-UniRule"/>
</dbReference>
<organism evidence="7 8">
    <name type="scientific">Linnemannia hyalina</name>
    <dbReference type="NCBI Taxonomy" id="64524"/>
    <lineage>
        <taxon>Eukaryota</taxon>
        <taxon>Fungi</taxon>
        <taxon>Fungi incertae sedis</taxon>
        <taxon>Mucoromycota</taxon>
        <taxon>Mortierellomycotina</taxon>
        <taxon>Mortierellomycetes</taxon>
        <taxon>Mortierellales</taxon>
        <taxon>Mortierellaceae</taxon>
        <taxon>Linnemannia</taxon>
    </lineage>
</organism>
<dbReference type="PANTHER" id="PTHR14226">
    <property type="entry name" value="NEUROPATHY TARGET ESTERASE/SWISS CHEESE D.MELANOGASTER"/>
    <property type="match status" value="1"/>
</dbReference>
<feature type="compositionally biased region" description="Polar residues" evidence="5">
    <location>
        <begin position="1054"/>
        <end position="1064"/>
    </location>
</feature>
<evidence type="ECO:0000256" key="4">
    <source>
        <dbReference type="PROSITE-ProRule" id="PRU01161"/>
    </source>
</evidence>